<gene>
    <name evidence="1" type="ORF">BCR43DRAFT_521649</name>
</gene>
<dbReference type="InterPro" id="IPR011989">
    <property type="entry name" value="ARM-like"/>
</dbReference>
<dbReference type="EMBL" id="MCGN01000002">
    <property type="protein sequence ID" value="ORZ00658.1"/>
    <property type="molecule type" value="Genomic_DNA"/>
</dbReference>
<accession>A0A1X2HMT2</accession>
<dbReference type="OMA" id="AILQCML"/>
<dbReference type="InterPro" id="IPR016024">
    <property type="entry name" value="ARM-type_fold"/>
</dbReference>
<dbReference type="InterPro" id="IPR042462">
    <property type="entry name" value="ARMC7"/>
</dbReference>
<organism evidence="1 2">
    <name type="scientific">Syncephalastrum racemosum</name>
    <name type="common">Filamentous fungus</name>
    <dbReference type="NCBI Taxonomy" id="13706"/>
    <lineage>
        <taxon>Eukaryota</taxon>
        <taxon>Fungi</taxon>
        <taxon>Fungi incertae sedis</taxon>
        <taxon>Mucoromycota</taxon>
        <taxon>Mucoromycotina</taxon>
        <taxon>Mucoromycetes</taxon>
        <taxon>Mucorales</taxon>
        <taxon>Syncephalastraceae</taxon>
        <taxon>Syncephalastrum</taxon>
    </lineage>
</organism>
<dbReference type="PANTHER" id="PTHR46263">
    <property type="entry name" value="ARMADILLO REPEAT-CONTAINING PROTEIN 7"/>
    <property type="match status" value="1"/>
</dbReference>
<dbReference type="SUPFAM" id="SSF48371">
    <property type="entry name" value="ARM repeat"/>
    <property type="match status" value="1"/>
</dbReference>
<name>A0A1X2HMT2_SYNRA</name>
<dbReference type="PANTHER" id="PTHR46263:SF1">
    <property type="entry name" value="ARMADILLO REPEAT-CONTAINING PROTEIN 7"/>
    <property type="match status" value="1"/>
</dbReference>
<sequence length="181" mass="20483">MSKNRYVVDTKTDRPNYLQQLVQEYTVSTDLEAKQQVLANLANFAYDPSNYAFLWDVYAIDLFLEAIQGEDQLLKEFGLGGVANICTDSQHRDYVLSKPSSLRAITACVSSNHTECSINAMTTLLLLLISATDLSTRKHLLTIDLERRLRQVLANPTLDIRVRTMAQLFITDHYSHPQDAS</sequence>
<reference evidence="1 2" key="1">
    <citation type="submission" date="2016-07" db="EMBL/GenBank/DDBJ databases">
        <title>Pervasive Adenine N6-methylation of Active Genes in Fungi.</title>
        <authorList>
            <consortium name="DOE Joint Genome Institute"/>
            <person name="Mondo S.J."/>
            <person name="Dannebaum R.O."/>
            <person name="Kuo R.C."/>
            <person name="Labutti K."/>
            <person name="Haridas S."/>
            <person name="Kuo A."/>
            <person name="Salamov A."/>
            <person name="Ahrendt S.R."/>
            <person name="Lipzen A."/>
            <person name="Sullivan W."/>
            <person name="Andreopoulos W.B."/>
            <person name="Clum A."/>
            <person name="Lindquist E."/>
            <person name="Daum C."/>
            <person name="Ramamoorthy G.K."/>
            <person name="Gryganskyi A."/>
            <person name="Culley D."/>
            <person name="Magnuson J.K."/>
            <person name="James T.Y."/>
            <person name="O'Malley M.A."/>
            <person name="Stajich J.E."/>
            <person name="Spatafora J.W."/>
            <person name="Visel A."/>
            <person name="Grigoriev I.V."/>
        </authorList>
    </citation>
    <scope>NUCLEOTIDE SEQUENCE [LARGE SCALE GENOMIC DNA]</scope>
    <source>
        <strain evidence="1 2">NRRL 2496</strain>
    </source>
</reference>
<protein>
    <recommendedName>
        <fullName evidence="3">Armadillo-type protein</fullName>
    </recommendedName>
</protein>
<dbReference type="STRING" id="13706.A0A1X2HMT2"/>
<dbReference type="Proteomes" id="UP000242180">
    <property type="component" value="Unassembled WGS sequence"/>
</dbReference>
<keyword evidence="2" id="KW-1185">Reference proteome</keyword>
<comment type="caution">
    <text evidence="1">The sequence shown here is derived from an EMBL/GenBank/DDBJ whole genome shotgun (WGS) entry which is preliminary data.</text>
</comment>
<dbReference type="Gene3D" id="1.25.10.10">
    <property type="entry name" value="Leucine-rich Repeat Variant"/>
    <property type="match status" value="1"/>
</dbReference>
<proteinExistence type="predicted"/>
<dbReference type="AlphaFoldDB" id="A0A1X2HMT2"/>
<evidence type="ECO:0000313" key="2">
    <source>
        <dbReference type="Proteomes" id="UP000242180"/>
    </source>
</evidence>
<evidence type="ECO:0008006" key="3">
    <source>
        <dbReference type="Google" id="ProtNLM"/>
    </source>
</evidence>
<dbReference type="InParanoid" id="A0A1X2HMT2"/>
<evidence type="ECO:0000313" key="1">
    <source>
        <dbReference type="EMBL" id="ORZ00658.1"/>
    </source>
</evidence>
<dbReference type="OrthoDB" id="201709at2759"/>